<gene>
    <name evidence="3" type="ordered locus">BMULJ_01428</name>
</gene>
<organism evidence="3 4">
    <name type="scientific">Burkholderia multivorans (strain ATCC 17616 / 249)</name>
    <dbReference type="NCBI Taxonomy" id="395019"/>
    <lineage>
        <taxon>Bacteria</taxon>
        <taxon>Pseudomonadati</taxon>
        <taxon>Pseudomonadota</taxon>
        <taxon>Betaproteobacteria</taxon>
        <taxon>Burkholderiales</taxon>
        <taxon>Burkholderiaceae</taxon>
        <taxon>Burkholderia</taxon>
        <taxon>Burkholderia cepacia complex</taxon>
    </lineage>
</organism>
<dbReference type="Pfam" id="PF21821">
    <property type="entry name" value="Dit_like"/>
    <property type="match status" value="1"/>
</dbReference>
<sequence>MSFGLDMVLLSSKSIGDIKIAVSIEERHNDELTITEHPVEVGAQITDHAYRKPSEVVMRCGWSNSDYEALLGTFQALFNGSLPSDDYVSGVYSQLLALQQSRQPFDVVTSRRQYGSMLISGLAVTTDAKTSAALIVTATLRELILVETKVTTLPPKSNQANPSATSEVQNMGTKRLTTGNPAPGGAVPPGSW</sequence>
<feature type="compositionally biased region" description="Low complexity" evidence="1">
    <location>
        <begin position="179"/>
        <end position="192"/>
    </location>
</feature>
<proteinExistence type="predicted"/>
<feature type="compositionally biased region" description="Polar residues" evidence="1">
    <location>
        <begin position="154"/>
        <end position="178"/>
    </location>
</feature>
<feature type="region of interest" description="Disordered" evidence="1">
    <location>
        <begin position="154"/>
        <end position="192"/>
    </location>
</feature>
<dbReference type="EMBL" id="AP009385">
    <property type="protein sequence ID" value="BAG43363.1"/>
    <property type="molecule type" value="Genomic_DNA"/>
</dbReference>
<dbReference type="Proteomes" id="UP000008815">
    <property type="component" value="Chromosome 1"/>
</dbReference>
<evidence type="ECO:0000313" key="4">
    <source>
        <dbReference type="Proteomes" id="UP000008815"/>
    </source>
</evidence>
<dbReference type="STRING" id="395019.BMULJ_01428"/>
<dbReference type="AlphaFoldDB" id="A0A0H3KEP5"/>
<reference evidence="3 4" key="1">
    <citation type="submission" date="2007-04" db="EMBL/GenBank/DDBJ databases">
        <title>Complete genome sequence of Burkholderia multivorans ATCC 17616.</title>
        <authorList>
            <person name="Ohtsubo Y."/>
            <person name="Yamashita A."/>
            <person name="Kurokawa K."/>
            <person name="Takami H."/>
            <person name="Yuhara S."/>
            <person name="Nishiyama E."/>
            <person name="Endo R."/>
            <person name="Miyazaki R."/>
            <person name="Ono A."/>
            <person name="Yano K."/>
            <person name="Ito M."/>
            <person name="Sota M."/>
            <person name="Yuji N."/>
            <person name="Hattori M."/>
            <person name="Tsuda M."/>
        </authorList>
    </citation>
    <scope>NUCLEOTIDE SEQUENCE [LARGE SCALE GENOMIC DNA]</scope>
    <source>
        <strain evidence="4">ATCC 17616 / 249</strain>
    </source>
</reference>
<protein>
    <submittedName>
        <fullName evidence="3">Bacteriophage protein</fullName>
    </submittedName>
</protein>
<evidence type="ECO:0000256" key="1">
    <source>
        <dbReference type="SAM" id="MobiDB-lite"/>
    </source>
</evidence>
<evidence type="ECO:0000313" key="3">
    <source>
        <dbReference type="EMBL" id="BAG43363.1"/>
    </source>
</evidence>
<accession>A0A0H3KEP5</accession>
<feature type="domain" description="Dit-like phage tail protein N-terminal" evidence="2">
    <location>
        <begin position="22"/>
        <end position="154"/>
    </location>
</feature>
<dbReference type="HOGENOM" id="CLU_120394_0_0_4"/>
<dbReference type="KEGG" id="bmj:BMULJ_01428"/>
<name>A0A0H3KEP5_BURM1</name>
<dbReference type="eggNOG" id="ENOG502ZB42">
    <property type="taxonomic scope" value="Bacteria"/>
</dbReference>
<dbReference type="RefSeq" id="WP_012467597.1">
    <property type="nucleotide sequence ID" value="NC_010084.1"/>
</dbReference>
<keyword evidence="4" id="KW-1185">Reference proteome</keyword>
<evidence type="ECO:0000259" key="2">
    <source>
        <dbReference type="Pfam" id="PF21821"/>
    </source>
</evidence>
<dbReference type="InterPro" id="IPR048494">
    <property type="entry name" value="Dit-like_N"/>
</dbReference>